<name>A0A0N1NZ57_9EURO</name>
<keyword evidence="5 12" id="KW-0337">GPI-anchor biosynthesis</keyword>
<keyword evidence="10 12" id="KW-1133">Transmembrane helix</keyword>
<dbReference type="EMBL" id="LFJN01000021">
    <property type="protein sequence ID" value="KPI37825.1"/>
    <property type="molecule type" value="Genomic_DNA"/>
</dbReference>
<dbReference type="GO" id="GO:0031501">
    <property type="term" value="C:mannosyltransferase complex"/>
    <property type="evidence" value="ECO:0007669"/>
    <property type="project" value="TreeGrafter"/>
</dbReference>
<dbReference type="GO" id="GO:0000009">
    <property type="term" value="F:alpha-1,6-mannosyltransferase activity"/>
    <property type="evidence" value="ECO:0007669"/>
    <property type="project" value="InterPro"/>
</dbReference>
<comment type="subcellular location">
    <subcellularLocation>
        <location evidence="1 12">Endoplasmic reticulum membrane</location>
        <topology evidence="1 12">Multi-pass membrane protein</topology>
    </subcellularLocation>
</comment>
<keyword evidence="11 12" id="KW-0472">Membrane</keyword>
<sequence>MAFSNVKDAARDQPLTTLTAIFVLWKSLLFILAVASPGIGYDTSTDLLDWPGGGSVFAKLVRWDAIYFTQMAKDGHVFEQEWAFGVGISGLLSRVSRLLYDVTMPNVQQLAISGLVISHLSSWLSMLLVWHISRRLDPSEQQSTAFVAASLYIISPAGIFLSAPYTESVFAALHMLSYLLFIDGRTAFAGGRAGAGSLLNIGSGTALAFSIIMRSNGILSGFIFAWDAYEACVRLLRRRGSALDLQRLLSLVVAGVVAGFGFVLPQYLAWTEYCEGRDPASVRSWCQNVVPSIFTFVQSHYWNVGLFRYWTISNIPLFLLAAPTLALLIGSGIDGAVRAVYFRKSPDAYYLAIPQLILAVLALTTYHVQIITRIASGYPWWYIWLAAERPRSVKTAVRWMALYALIQGGLYASFLPPA</sequence>
<dbReference type="InterPro" id="IPR007315">
    <property type="entry name" value="PIG-V/Gpi18"/>
</dbReference>
<keyword evidence="8 12" id="KW-0812">Transmembrane</keyword>
<comment type="function">
    <text evidence="12">Mannosyltransferase involved in glycosylphosphatidylinositol-anchor biosynthesis.</text>
</comment>
<feature type="transmembrane region" description="Helical" evidence="12">
    <location>
        <begin position="248"/>
        <end position="268"/>
    </location>
</feature>
<dbReference type="VEuPathDB" id="FungiDB:AB675_3068"/>
<evidence type="ECO:0000256" key="1">
    <source>
        <dbReference type="ARBA" id="ARBA00004477"/>
    </source>
</evidence>
<gene>
    <name evidence="13" type="ORF">AB675_3068</name>
</gene>
<dbReference type="GeneID" id="28734970"/>
<comment type="caution">
    <text evidence="12">Lacks conserved residue(s) required for the propagation of feature annotation.</text>
</comment>
<feature type="transmembrane region" description="Helical" evidence="12">
    <location>
        <begin position="21"/>
        <end position="41"/>
    </location>
</feature>
<comment type="caution">
    <text evidence="13">The sequence shown here is derived from an EMBL/GenBank/DDBJ whole genome shotgun (WGS) entry which is preliminary data.</text>
</comment>
<dbReference type="EC" id="2.4.1.-" evidence="12"/>
<evidence type="ECO:0000256" key="5">
    <source>
        <dbReference type="ARBA" id="ARBA00022502"/>
    </source>
</evidence>
<evidence type="ECO:0000256" key="8">
    <source>
        <dbReference type="ARBA" id="ARBA00022692"/>
    </source>
</evidence>
<dbReference type="STRING" id="1664694.A0A0N1NZ57"/>
<comment type="similarity">
    <text evidence="3 12">Belongs to the PIGV family.</text>
</comment>
<evidence type="ECO:0000313" key="13">
    <source>
        <dbReference type="EMBL" id="KPI37825.1"/>
    </source>
</evidence>
<keyword evidence="7 12" id="KW-0808">Transferase</keyword>
<evidence type="ECO:0000313" key="14">
    <source>
        <dbReference type="Proteomes" id="UP000038010"/>
    </source>
</evidence>
<dbReference type="UniPathway" id="UPA00196"/>
<evidence type="ECO:0000256" key="6">
    <source>
        <dbReference type="ARBA" id="ARBA00022676"/>
    </source>
</evidence>
<feature type="transmembrane region" description="Helical" evidence="12">
    <location>
        <begin position="144"/>
        <end position="163"/>
    </location>
</feature>
<feature type="transmembrane region" description="Helical" evidence="12">
    <location>
        <begin position="110"/>
        <end position="132"/>
    </location>
</feature>
<evidence type="ECO:0000256" key="10">
    <source>
        <dbReference type="ARBA" id="ARBA00022989"/>
    </source>
</evidence>
<proteinExistence type="inferred from homology"/>
<keyword evidence="14" id="KW-1185">Reference proteome</keyword>
<evidence type="ECO:0000256" key="12">
    <source>
        <dbReference type="RuleBase" id="RU363112"/>
    </source>
</evidence>
<dbReference type="Pfam" id="PF04188">
    <property type="entry name" value="Mannosyl_trans2"/>
    <property type="match status" value="1"/>
</dbReference>
<accession>A0A0N1NZ57</accession>
<dbReference type="GO" id="GO:0004376">
    <property type="term" value="F:GPI mannosyltransferase activity"/>
    <property type="evidence" value="ECO:0007669"/>
    <property type="project" value="InterPro"/>
</dbReference>
<feature type="transmembrane region" description="Helical" evidence="12">
    <location>
        <begin position="349"/>
        <end position="376"/>
    </location>
</feature>
<dbReference type="RefSeq" id="XP_017997788.1">
    <property type="nucleotide sequence ID" value="XM_018143090.1"/>
</dbReference>
<evidence type="ECO:0000256" key="9">
    <source>
        <dbReference type="ARBA" id="ARBA00022824"/>
    </source>
</evidence>
<dbReference type="PANTHER" id="PTHR12468:SF2">
    <property type="entry name" value="GPI MANNOSYLTRANSFERASE 2"/>
    <property type="match status" value="1"/>
</dbReference>
<comment type="pathway">
    <text evidence="2 12">Glycolipid biosynthesis; glycosylphosphatidylinositol-anchor biosynthesis.</text>
</comment>
<evidence type="ECO:0000256" key="2">
    <source>
        <dbReference type="ARBA" id="ARBA00004687"/>
    </source>
</evidence>
<dbReference type="AlphaFoldDB" id="A0A0N1NZ57"/>
<evidence type="ECO:0000256" key="4">
    <source>
        <dbReference type="ARBA" id="ARBA00013795"/>
    </source>
</evidence>
<keyword evidence="6 12" id="KW-0328">Glycosyltransferase</keyword>
<evidence type="ECO:0000256" key="11">
    <source>
        <dbReference type="ARBA" id="ARBA00023136"/>
    </source>
</evidence>
<keyword evidence="9 12" id="KW-0256">Endoplasmic reticulum</keyword>
<dbReference type="PANTHER" id="PTHR12468">
    <property type="entry name" value="GPI MANNOSYLTRANSFERASE 2"/>
    <property type="match status" value="1"/>
</dbReference>
<dbReference type="GO" id="GO:0006506">
    <property type="term" value="P:GPI anchor biosynthetic process"/>
    <property type="evidence" value="ECO:0007669"/>
    <property type="project" value="UniProtKB-UniPathway"/>
</dbReference>
<dbReference type="OrthoDB" id="10252502at2759"/>
<protein>
    <recommendedName>
        <fullName evidence="4 12">GPI mannosyltransferase 2</fullName>
        <ecNumber evidence="12">2.4.1.-</ecNumber>
    </recommendedName>
</protein>
<evidence type="ECO:0000256" key="7">
    <source>
        <dbReference type="ARBA" id="ARBA00022679"/>
    </source>
</evidence>
<evidence type="ECO:0000256" key="3">
    <source>
        <dbReference type="ARBA" id="ARBA00008698"/>
    </source>
</evidence>
<feature type="transmembrane region" description="Helical" evidence="12">
    <location>
        <begin position="315"/>
        <end position="337"/>
    </location>
</feature>
<organism evidence="13 14">
    <name type="scientific">Cyphellophora attinorum</name>
    <dbReference type="NCBI Taxonomy" id="1664694"/>
    <lineage>
        <taxon>Eukaryota</taxon>
        <taxon>Fungi</taxon>
        <taxon>Dikarya</taxon>
        <taxon>Ascomycota</taxon>
        <taxon>Pezizomycotina</taxon>
        <taxon>Eurotiomycetes</taxon>
        <taxon>Chaetothyriomycetidae</taxon>
        <taxon>Chaetothyriales</taxon>
        <taxon>Cyphellophoraceae</taxon>
        <taxon>Cyphellophora</taxon>
    </lineage>
</organism>
<dbReference type="Proteomes" id="UP000038010">
    <property type="component" value="Unassembled WGS sequence"/>
</dbReference>
<reference evidence="13 14" key="1">
    <citation type="submission" date="2015-06" db="EMBL/GenBank/DDBJ databases">
        <title>Draft genome of the ant-associated black yeast Phialophora attae CBS 131958.</title>
        <authorList>
            <person name="Moreno L.F."/>
            <person name="Stielow B.J."/>
            <person name="de Hoog S."/>
            <person name="Vicente V.A."/>
            <person name="Weiss V.A."/>
            <person name="de Vries M."/>
            <person name="Cruz L.M."/>
            <person name="Souza E.M."/>
        </authorList>
    </citation>
    <scope>NUCLEOTIDE SEQUENCE [LARGE SCALE GENOMIC DNA]</scope>
    <source>
        <strain evidence="13 14">CBS 131958</strain>
    </source>
</reference>
<dbReference type="GO" id="GO:0005789">
    <property type="term" value="C:endoplasmic reticulum membrane"/>
    <property type="evidence" value="ECO:0007669"/>
    <property type="project" value="UniProtKB-SubCell"/>
</dbReference>